<dbReference type="AlphaFoldDB" id="A0AAN7D6G9"/>
<dbReference type="EMBL" id="JASEJX010000030">
    <property type="protein sequence ID" value="KAK4511093.1"/>
    <property type="molecule type" value="Genomic_DNA"/>
</dbReference>
<evidence type="ECO:0000256" key="5">
    <source>
        <dbReference type="ARBA" id="ARBA00025730"/>
    </source>
</evidence>
<organism evidence="7 8">
    <name type="scientific">Mucor velutinosus</name>
    <dbReference type="NCBI Taxonomy" id="708070"/>
    <lineage>
        <taxon>Eukaryota</taxon>
        <taxon>Fungi</taxon>
        <taxon>Fungi incertae sedis</taxon>
        <taxon>Mucoromycota</taxon>
        <taxon>Mucoromycotina</taxon>
        <taxon>Mucoromycetes</taxon>
        <taxon>Mucorales</taxon>
        <taxon>Mucorineae</taxon>
        <taxon>Mucoraceae</taxon>
        <taxon>Mucor</taxon>
    </lineage>
</organism>
<proteinExistence type="inferred from homology"/>
<evidence type="ECO:0000256" key="1">
    <source>
        <dbReference type="ARBA" id="ARBA00004123"/>
    </source>
</evidence>
<keyword evidence="2" id="KW-0805">Transcription regulation</keyword>
<dbReference type="Pfam" id="PF03540">
    <property type="entry name" value="TAF10"/>
    <property type="match status" value="1"/>
</dbReference>
<evidence type="ECO:0000256" key="3">
    <source>
        <dbReference type="ARBA" id="ARBA00023163"/>
    </source>
</evidence>
<dbReference type="PANTHER" id="PTHR21242:SF0">
    <property type="entry name" value="TRANSCRIPTION INITIATION FACTOR TFIID SUBUNIT 10"/>
    <property type="match status" value="1"/>
</dbReference>
<dbReference type="GeneID" id="89955990"/>
<dbReference type="GO" id="GO:0000124">
    <property type="term" value="C:SAGA complex"/>
    <property type="evidence" value="ECO:0007669"/>
    <property type="project" value="TreeGrafter"/>
</dbReference>
<dbReference type="GO" id="GO:0005669">
    <property type="term" value="C:transcription factor TFIID complex"/>
    <property type="evidence" value="ECO:0007669"/>
    <property type="project" value="TreeGrafter"/>
</dbReference>
<keyword evidence="8" id="KW-1185">Reference proteome</keyword>
<accession>A0AAN7D6G9</accession>
<comment type="caution">
    <text evidence="7">The sequence shown here is derived from an EMBL/GenBank/DDBJ whole genome shotgun (WGS) entry which is preliminary data.</text>
</comment>
<dbReference type="GO" id="GO:0006367">
    <property type="term" value="P:transcription initiation at RNA polymerase II promoter"/>
    <property type="evidence" value="ECO:0007669"/>
    <property type="project" value="TreeGrafter"/>
</dbReference>
<keyword evidence="3" id="KW-0804">Transcription</keyword>
<dbReference type="Proteomes" id="UP001304243">
    <property type="component" value="Unassembled WGS sequence"/>
</dbReference>
<sequence>MSDANESSNANSLQVPGIGATNNRSNNETLPSSSTQTSMIEVPPRLDFENPKKSKTMAEFLASMDNYAPIIPDAVTDYYLSKSGFDCDDVRIKRLLALATQKFVADIATDSFQFCKVRQSGNRKSGKERKTVLTMEDLTAALADYGVNIKKPDYYS</sequence>
<name>A0AAN7D6G9_9FUNG</name>
<dbReference type="CDD" id="cd07982">
    <property type="entry name" value="HFD_TAF10"/>
    <property type="match status" value="1"/>
</dbReference>
<feature type="compositionally biased region" description="Polar residues" evidence="6">
    <location>
        <begin position="1"/>
        <end position="39"/>
    </location>
</feature>
<evidence type="ECO:0008006" key="9">
    <source>
        <dbReference type="Google" id="ProtNLM"/>
    </source>
</evidence>
<evidence type="ECO:0000256" key="4">
    <source>
        <dbReference type="ARBA" id="ARBA00023242"/>
    </source>
</evidence>
<dbReference type="GO" id="GO:0016251">
    <property type="term" value="F:RNA polymerase II general transcription initiation factor activity"/>
    <property type="evidence" value="ECO:0007669"/>
    <property type="project" value="TreeGrafter"/>
</dbReference>
<dbReference type="PRINTS" id="PR01443">
    <property type="entry name" value="TFIID30KDSUB"/>
</dbReference>
<reference evidence="7 8" key="1">
    <citation type="submission" date="2022-11" db="EMBL/GenBank/DDBJ databases">
        <title>Mucor velutinosus strain NIH1002 WGS.</title>
        <authorList>
            <person name="Subramanian P."/>
            <person name="Mullikin J.C."/>
            <person name="Segre J.A."/>
            <person name="Zelazny A.M."/>
        </authorList>
    </citation>
    <scope>NUCLEOTIDE SEQUENCE [LARGE SCALE GENOMIC DNA]</scope>
    <source>
        <strain evidence="7 8">NIH1002</strain>
    </source>
</reference>
<comment type="subcellular location">
    <subcellularLocation>
        <location evidence="1">Nucleus</location>
    </subcellularLocation>
</comment>
<evidence type="ECO:0000313" key="8">
    <source>
        <dbReference type="Proteomes" id="UP001304243"/>
    </source>
</evidence>
<dbReference type="RefSeq" id="XP_064677759.1">
    <property type="nucleotide sequence ID" value="XM_064831479.1"/>
</dbReference>
<dbReference type="GO" id="GO:1990841">
    <property type="term" value="F:promoter-specific chromatin binding"/>
    <property type="evidence" value="ECO:0007669"/>
    <property type="project" value="TreeGrafter"/>
</dbReference>
<evidence type="ECO:0000256" key="2">
    <source>
        <dbReference type="ARBA" id="ARBA00023015"/>
    </source>
</evidence>
<feature type="region of interest" description="Disordered" evidence="6">
    <location>
        <begin position="1"/>
        <end position="41"/>
    </location>
</feature>
<dbReference type="PANTHER" id="PTHR21242">
    <property type="entry name" value="TRANSCRIPTION INITIATION FACTOR TFIID SUBUNIT 10"/>
    <property type="match status" value="1"/>
</dbReference>
<evidence type="ECO:0000313" key="7">
    <source>
        <dbReference type="EMBL" id="KAK4511093.1"/>
    </source>
</evidence>
<evidence type="ECO:0000256" key="6">
    <source>
        <dbReference type="SAM" id="MobiDB-lite"/>
    </source>
</evidence>
<comment type="similarity">
    <text evidence="5">Belongs to the TAF10 family.</text>
</comment>
<protein>
    <recommendedName>
        <fullName evidence="9">Transcription initiation factor TFIID subunit 10</fullName>
    </recommendedName>
</protein>
<keyword evidence="4" id="KW-0539">Nucleus</keyword>
<dbReference type="InterPro" id="IPR003923">
    <property type="entry name" value="TAF10"/>
</dbReference>
<gene>
    <name evidence="7" type="ORF">ATC70_012304</name>
</gene>